<organism evidence="1 2">
    <name type="scientific">Candidatus Wildermuthbacteria bacterium RIFCSPLOWO2_01_FULL_48_16</name>
    <dbReference type="NCBI Taxonomy" id="1802461"/>
    <lineage>
        <taxon>Bacteria</taxon>
        <taxon>Candidatus Wildermuthiibacteriota</taxon>
    </lineage>
</organism>
<accession>A0A1G2RJ95</accession>
<proteinExistence type="predicted"/>
<dbReference type="Proteomes" id="UP000176917">
    <property type="component" value="Unassembled WGS sequence"/>
</dbReference>
<dbReference type="STRING" id="1802461.A3B24_03420"/>
<reference evidence="1 2" key="1">
    <citation type="journal article" date="2016" name="Nat. Commun.">
        <title>Thousands of microbial genomes shed light on interconnected biogeochemical processes in an aquifer system.</title>
        <authorList>
            <person name="Anantharaman K."/>
            <person name="Brown C.T."/>
            <person name="Hug L.A."/>
            <person name="Sharon I."/>
            <person name="Castelle C.J."/>
            <person name="Probst A.J."/>
            <person name="Thomas B.C."/>
            <person name="Singh A."/>
            <person name="Wilkins M.J."/>
            <person name="Karaoz U."/>
            <person name="Brodie E.L."/>
            <person name="Williams K.H."/>
            <person name="Hubbard S.S."/>
            <person name="Banfield J.F."/>
        </authorList>
    </citation>
    <scope>NUCLEOTIDE SEQUENCE [LARGE SCALE GENOMIC DNA]</scope>
</reference>
<evidence type="ECO:0000313" key="2">
    <source>
        <dbReference type="Proteomes" id="UP000176917"/>
    </source>
</evidence>
<comment type="caution">
    <text evidence="1">The sequence shown here is derived from an EMBL/GenBank/DDBJ whole genome shotgun (WGS) entry which is preliminary data.</text>
</comment>
<sequence length="83" mass="9438">MSLKRLAILFIILYFLPVVLGQVSATPLVDGFKSFSLPAIWEGFTTVLDQNIEFYLGWLTPWIDKAKNILRGNLPPETQQFVP</sequence>
<dbReference type="AlphaFoldDB" id="A0A1G2RJ95"/>
<dbReference type="EMBL" id="MHUG01000019">
    <property type="protein sequence ID" value="OHA72916.1"/>
    <property type="molecule type" value="Genomic_DNA"/>
</dbReference>
<evidence type="ECO:0000313" key="1">
    <source>
        <dbReference type="EMBL" id="OHA72916.1"/>
    </source>
</evidence>
<gene>
    <name evidence="1" type="ORF">A3B24_03420</name>
</gene>
<protein>
    <submittedName>
        <fullName evidence="1">Uncharacterized protein</fullName>
    </submittedName>
</protein>
<name>A0A1G2RJ95_9BACT</name>